<dbReference type="EMBL" id="JABCSC020000001">
    <property type="protein sequence ID" value="NSL53460.1"/>
    <property type="molecule type" value="Genomic_DNA"/>
</dbReference>
<keyword evidence="3" id="KW-1185">Reference proteome</keyword>
<organism evidence="2 3">
    <name type="scientific">Uliginosibacterium aquaticum</name>
    <dbReference type="NCBI Taxonomy" id="2731212"/>
    <lineage>
        <taxon>Bacteria</taxon>
        <taxon>Pseudomonadati</taxon>
        <taxon>Pseudomonadota</taxon>
        <taxon>Betaproteobacteria</taxon>
        <taxon>Rhodocyclales</taxon>
        <taxon>Zoogloeaceae</taxon>
        <taxon>Uliginosibacterium</taxon>
    </lineage>
</organism>
<reference evidence="2 3" key="1">
    <citation type="submission" date="2020-06" db="EMBL/GenBank/DDBJ databases">
        <title>Draft genome of Uliginosibacterium sp. IMCC34675.</title>
        <authorList>
            <person name="Song J."/>
        </authorList>
    </citation>
    <scope>NUCLEOTIDE SEQUENCE [LARGE SCALE GENOMIC DNA]</scope>
    <source>
        <strain evidence="2 3">IMCC34675</strain>
    </source>
</reference>
<evidence type="ECO:0000256" key="1">
    <source>
        <dbReference type="SAM" id="SignalP"/>
    </source>
</evidence>
<dbReference type="Proteomes" id="UP000778523">
    <property type="component" value="Unassembled WGS sequence"/>
</dbReference>
<name>A0ABX2IH95_9RHOO</name>
<keyword evidence="1" id="KW-0732">Signal</keyword>
<protein>
    <recommendedName>
        <fullName evidence="4">Lipoprotein</fullName>
    </recommendedName>
</protein>
<feature type="chain" id="PRO_5046129121" description="Lipoprotein" evidence="1">
    <location>
        <begin position="18"/>
        <end position="121"/>
    </location>
</feature>
<feature type="signal peptide" evidence="1">
    <location>
        <begin position="1"/>
        <end position="17"/>
    </location>
</feature>
<proteinExistence type="predicted"/>
<comment type="caution">
    <text evidence="2">The sequence shown here is derived from an EMBL/GenBank/DDBJ whole genome shotgun (WGS) entry which is preliminary data.</text>
</comment>
<evidence type="ECO:0000313" key="3">
    <source>
        <dbReference type="Proteomes" id="UP000778523"/>
    </source>
</evidence>
<sequence>MKHIALATVCLILAACASTPLIVEGRFLQIGPADAAFSEIPFETRGTCEMVLKEMPYRQRKISRCAASSANLAYGFDSKPPLFEPLVISARTMEACEKAHAGSLKSEAKGNGKVLSECHKL</sequence>
<evidence type="ECO:0000313" key="2">
    <source>
        <dbReference type="EMBL" id="NSL53460.1"/>
    </source>
</evidence>
<dbReference type="RefSeq" id="WP_170019512.1">
    <property type="nucleotide sequence ID" value="NZ_JABCSC020000001.1"/>
</dbReference>
<dbReference type="PROSITE" id="PS51257">
    <property type="entry name" value="PROKAR_LIPOPROTEIN"/>
    <property type="match status" value="1"/>
</dbReference>
<gene>
    <name evidence="2" type="ORF">HJ583_000330</name>
</gene>
<accession>A0ABX2IH95</accession>
<evidence type="ECO:0008006" key="4">
    <source>
        <dbReference type="Google" id="ProtNLM"/>
    </source>
</evidence>